<dbReference type="EMBL" id="JAAMPC010000001">
    <property type="protein sequence ID" value="KAG2331694.1"/>
    <property type="molecule type" value="Genomic_DNA"/>
</dbReference>
<keyword evidence="2" id="KW-1185">Reference proteome</keyword>
<evidence type="ECO:0000313" key="1">
    <source>
        <dbReference type="EMBL" id="KAG2331694.1"/>
    </source>
</evidence>
<protein>
    <submittedName>
        <fullName evidence="1">Uncharacterized protein</fullName>
    </submittedName>
</protein>
<accession>A0A8X7WIX4</accession>
<reference evidence="1 2" key="1">
    <citation type="submission" date="2020-02" db="EMBL/GenBank/DDBJ databases">
        <authorList>
            <person name="Ma Q."/>
            <person name="Huang Y."/>
            <person name="Song X."/>
            <person name="Pei D."/>
        </authorList>
    </citation>
    <scope>NUCLEOTIDE SEQUENCE [LARGE SCALE GENOMIC DNA]</scope>
    <source>
        <strain evidence="1">Sxm20200214</strain>
        <tissue evidence="1">Leaf</tissue>
    </source>
</reference>
<proteinExistence type="predicted"/>
<name>A0A8X7WIX4_BRACI</name>
<evidence type="ECO:0000313" key="2">
    <source>
        <dbReference type="Proteomes" id="UP000886595"/>
    </source>
</evidence>
<comment type="caution">
    <text evidence="1">The sequence shown here is derived from an EMBL/GenBank/DDBJ whole genome shotgun (WGS) entry which is preliminary data.</text>
</comment>
<sequence>MAFNKDLKLKAPMVEDYGSSLEEAFNKGVEATTEHYRAKLFIYKQLNDAIAKKHVEELEVSRIQGKLELMNELFKKNPFSKEKEKQLDLNLSCRGQGGDVDSLHRLVQVE</sequence>
<organism evidence="1 2">
    <name type="scientific">Brassica carinata</name>
    <name type="common">Ethiopian mustard</name>
    <name type="synonym">Abyssinian cabbage</name>
    <dbReference type="NCBI Taxonomy" id="52824"/>
    <lineage>
        <taxon>Eukaryota</taxon>
        <taxon>Viridiplantae</taxon>
        <taxon>Streptophyta</taxon>
        <taxon>Embryophyta</taxon>
        <taxon>Tracheophyta</taxon>
        <taxon>Spermatophyta</taxon>
        <taxon>Magnoliopsida</taxon>
        <taxon>eudicotyledons</taxon>
        <taxon>Gunneridae</taxon>
        <taxon>Pentapetalae</taxon>
        <taxon>rosids</taxon>
        <taxon>malvids</taxon>
        <taxon>Brassicales</taxon>
        <taxon>Brassicaceae</taxon>
        <taxon>Brassiceae</taxon>
        <taxon>Brassica</taxon>
    </lineage>
</organism>
<dbReference type="AlphaFoldDB" id="A0A8X7WIX4"/>
<gene>
    <name evidence="1" type="ORF">Bca52824_002874</name>
</gene>
<dbReference type="Proteomes" id="UP000886595">
    <property type="component" value="Unassembled WGS sequence"/>
</dbReference>